<comment type="subcellular location">
    <subcellularLocation>
        <location evidence="1">Membrane</location>
    </subcellularLocation>
</comment>
<dbReference type="Proteomes" id="UP001485043">
    <property type="component" value="Unassembled WGS sequence"/>
</dbReference>
<dbReference type="EC" id="2.4.1.-" evidence="6"/>
<dbReference type="GO" id="GO:0016020">
    <property type="term" value="C:membrane"/>
    <property type="evidence" value="ECO:0007669"/>
    <property type="project" value="UniProtKB-SubCell"/>
</dbReference>
<protein>
    <recommendedName>
        <fullName evidence="6">Glycosyltransferase family 92 protein</fullName>
        <ecNumber evidence="6">2.4.1.-</ecNumber>
    </recommendedName>
</protein>
<dbReference type="InterPro" id="IPR008166">
    <property type="entry name" value="Glyco_transf_92"/>
</dbReference>
<dbReference type="Pfam" id="PF01697">
    <property type="entry name" value="Glyco_transf_92"/>
    <property type="match status" value="1"/>
</dbReference>
<evidence type="ECO:0000256" key="3">
    <source>
        <dbReference type="ARBA" id="ARBA00022676"/>
    </source>
</evidence>
<reference evidence="7 8" key="1">
    <citation type="journal article" date="2024" name="Nat. Commun.">
        <title>Phylogenomics reveals the evolutionary origins of lichenization in chlorophyte algae.</title>
        <authorList>
            <person name="Puginier C."/>
            <person name="Libourel C."/>
            <person name="Otte J."/>
            <person name="Skaloud P."/>
            <person name="Haon M."/>
            <person name="Grisel S."/>
            <person name="Petersen M."/>
            <person name="Berrin J.G."/>
            <person name="Delaux P.M."/>
            <person name="Dal Grande F."/>
            <person name="Keller J."/>
        </authorList>
    </citation>
    <scope>NUCLEOTIDE SEQUENCE [LARGE SCALE GENOMIC DNA]</scope>
    <source>
        <strain evidence="7 8">SAG 2523</strain>
    </source>
</reference>
<name>A0AAW1THR7_9CHLO</name>
<proteinExistence type="inferred from homology"/>
<dbReference type="AlphaFoldDB" id="A0AAW1THR7"/>
<evidence type="ECO:0000313" key="7">
    <source>
        <dbReference type="EMBL" id="KAK9868335.1"/>
    </source>
</evidence>
<sequence length="191" mass="21786">MYSVVFSTFFRNQRSTMVDLMLKHMEYHVALGFSNYIVYVHGDYLKVMLEDSRVLACIQAGHLELIYWDVFGGYDTPVWEYADQAIMYNHALLTMWGRNSRLAFLDLDEYLATPKPTNITELYASCFEPGQLQVLRRFDALCSTCKAGENELSVWQESDPGLRRLARTLQAAATSSSVGVCCIVLWLQGNP</sequence>
<gene>
    <name evidence="7" type="ORF">WJX84_008957</name>
</gene>
<accession>A0AAW1THR7</accession>
<evidence type="ECO:0000256" key="4">
    <source>
        <dbReference type="ARBA" id="ARBA00022679"/>
    </source>
</evidence>
<evidence type="ECO:0000256" key="6">
    <source>
        <dbReference type="RuleBase" id="RU366017"/>
    </source>
</evidence>
<dbReference type="GO" id="GO:0016757">
    <property type="term" value="F:glycosyltransferase activity"/>
    <property type="evidence" value="ECO:0007669"/>
    <property type="project" value="UniProtKB-UniRule"/>
</dbReference>
<dbReference type="EMBL" id="JALJOV010000034">
    <property type="protein sequence ID" value="KAK9868335.1"/>
    <property type="molecule type" value="Genomic_DNA"/>
</dbReference>
<keyword evidence="4 6" id="KW-0808">Transferase</keyword>
<comment type="similarity">
    <text evidence="2 6">Belongs to the glycosyltransferase 92 family.</text>
</comment>
<comment type="caution">
    <text evidence="7">The sequence shown here is derived from an EMBL/GenBank/DDBJ whole genome shotgun (WGS) entry which is preliminary data.</text>
</comment>
<keyword evidence="8" id="KW-1185">Reference proteome</keyword>
<keyword evidence="3 6" id="KW-0328">Glycosyltransferase</keyword>
<evidence type="ECO:0000313" key="8">
    <source>
        <dbReference type="Proteomes" id="UP001485043"/>
    </source>
</evidence>
<evidence type="ECO:0000256" key="5">
    <source>
        <dbReference type="ARBA" id="ARBA00023136"/>
    </source>
</evidence>
<keyword evidence="5" id="KW-0472">Membrane</keyword>
<organism evidence="7 8">
    <name type="scientific">Apatococcus fuscideae</name>
    <dbReference type="NCBI Taxonomy" id="2026836"/>
    <lineage>
        <taxon>Eukaryota</taxon>
        <taxon>Viridiplantae</taxon>
        <taxon>Chlorophyta</taxon>
        <taxon>core chlorophytes</taxon>
        <taxon>Trebouxiophyceae</taxon>
        <taxon>Chlorellales</taxon>
        <taxon>Chlorellaceae</taxon>
        <taxon>Apatococcus</taxon>
    </lineage>
</organism>
<evidence type="ECO:0000256" key="2">
    <source>
        <dbReference type="ARBA" id="ARBA00007647"/>
    </source>
</evidence>
<evidence type="ECO:0000256" key="1">
    <source>
        <dbReference type="ARBA" id="ARBA00004370"/>
    </source>
</evidence>